<name>A0A6I6D5G0_9FIRM</name>
<dbReference type="NCBIfam" id="NF040772">
    <property type="entry name" value="double_cubane"/>
    <property type="match status" value="1"/>
</dbReference>
<dbReference type="PANTHER" id="PTHR30548:SF6">
    <property type="entry name" value="DEHYDRATASE SUBUNIT YJIM-RELATED"/>
    <property type="match status" value="1"/>
</dbReference>
<proteinExistence type="inferred from homology"/>
<dbReference type="KEGG" id="salq:SYNTR_0050"/>
<dbReference type="RefSeq" id="WP_243140202.1">
    <property type="nucleotide sequence ID" value="NZ_CP046457.1"/>
</dbReference>
<sequence length="377" mass="42401">MKSSVDDFTKIREVNVMRIKEGKENGMKVVGKYCTYFPEELVVAAGAIPVGLCGTKEEPIPVAEEVLPRNLCPLIKSSYGFATSDTCPFFYFSDLVVGETTCDGKKKMFEIMEETKPVHVMQLPYKTEGKESFDLWVREVRALRTRLEEEFDVEITDEAIWKAIDTINIETEAIKSICDLNKMDPPPLSGIDLLTVSWSRGFNIDKVEVIDMLNGFTEAAAASVDVKSKNRPRVLITGCPIGLGSEKVISITEEVGGAVVALENCTGYKTLELQANKEHSDPIVALAEKYLQIPCSCMSPNPYRMELLEKMVEEFKVDAVIDLTWQACHTYNIESYEVEKVIKNKDLPYLHLETDYSNSDTESLKVRIEAMLEMVEK</sequence>
<dbReference type="InterPro" id="IPR010327">
    <property type="entry name" value="FldB/FldC_alpha/beta"/>
</dbReference>
<dbReference type="PANTHER" id="PTHR30548">
    <property type="entry name" value="2-HYDROXYGLUTARYL-COA DEHYDRATASE, D-COMPONENT-RELATED"/>
    <property type="match status" value="1"/>
</dbReference>
<dbReference type="GO" id="GO:0051536">
    <property type="term" value="F:iron-sulfur cluster binding"/>
    <property type="evidence" value="ECO:0007669"/>
    <property type="project" value="UniProtKB-KW"/>
</dbReference>
<keyword evidence="5" id="KW-1185">Reference proteome</keyword>
<evidence type="ECO:0000256" key="3">
    <source>
        <dbReference type="ARBA" id="ARBA00023014"/>
    </source>
</evidence>
<comment type="similarity">
    <text evidence="2">Belongs to the FldB/FldC dehydratase alpha/beta subunit family.</text>
</comment>
<accession>A0A6I6D5G0</accession>
<dbReference type="Gene3D" id="3.40.50.11900">
    <property type="match status" value="1"/>
</dbReference>
<keyword evidence="3" id="KW-0479">Metal-binding</keyword>
<dbReference type="Gene3D" id="1.20.1270.370">
    <property type="match status" value="1"/>
</dbReference>
<keyword evidence="3" id="KW-0411">Iron-sulfur</keyword>
<gene>
    <name evidence="4" type="ORF">SYNTR_0050</name>
</gene>
<dbReference type="GO" id="GO:0016836">
    <property type="term" value="F:hydro-lyase activity"/>
    <property type="evidence" value="ECO:0007669"/>
    <property type="project" value="UniProtKB-ARBA"/>
</dbReference>
<dbReference type="AlphaFoldDB" id="A0A6I6D5G0"/>
<comment type="cofactor">
    <cofactor evidence="1">
        <name>[4Fe-4S] cluster</name>
        <dbReference type="ChEBI" id="CHEBI:49883"/>
    </cofactor>
</comment>
<dbReference type="EMBL" id="CP046457">
    <property type="protein sequence ID" value="QGT98643.1"/>
    <property type="molecule type" value="Genomic_DNA"/>
</dbReference>
<reference evidence="5" key="1">
    <citation type="journal article" date="2019" name="Microbiology">
        <title>Complete Genome Sequence of an Uncultured Bacterium of the Candidate Phylum Bipolaricaulota.</title>
        <authorList>
            <person name="Kadnikov V.V."/>
            <person name="Mardanov A.V."/>
            <person name="Beletsky A.V."/>
            <person name="Frank Y.A."/>
            <person name="Karnachuk O.V."/>
            <person name="Ravin N.V."/>
        </authorList>
    </citation>
    <scope>NUCLEOTIDE SEQUENCE [LARGE SCALE GENOMIC DNA]</scope>
</reference>
<dbReference type="Proteomes" id="UP000426444">
    <property type="component" value="Chromosome"/>
</dbReference>
<dbReference type="Gene3D" id="3.40.50.11890">
    <property type="match status" value="1"/>
</dbReference>
<keyword evidence="3" id="KW-0408">Iron</keyword>
<evidence type="ECO:0000256" key="2">
    <source>
        <dbReference type="ARBA" id="ARBA00005806"/>
    </source>
</evidence>
<evidence type="ECO:0000256" key="1">
    <source>
        <dbReference type="ARBA" id="ARBA00001966"/>
    </source>
</evidence>
<organism evidence="4 5">
    <name type="scientific">Candidatus Syntrophocurvum alkaliphilum</name>
    <dbReference type="NCBI Taxonomy" id="2293317"/>
    <lineage>
        <taxon>Bacteria</taxon>
        <taxon>Bacillati</taxon>
        <taxon>Bacillota</taxon>
        <taxon>Clostridia</taxon>
        <taxon>Eubacteriales</taxon>
        <taxon>Syntrophomonadaceae</taxon>
        <taxon>Candidatus Syntrophocurvum</taxon>
    </lineage>
</organism>
<protein>
    <submittedName>
        <fullName evidence="4">YjiM</fullName>
    </submittedName>
</protein>
<evidence type="ECO:0000313" key="4">
    <source>
        <dbReference type="EMBL" id="QGT98643.1"/>
    </source>
</evidence>
<dbReference type="Pfam" id="PF06050">
    <property type="entry name" value="HGD-D"/>
    <property type="match status" value="1"/>
</dbReference>
<dbReference type="InterPro" id="IPR047678">
    <property type="entry name" value="YjiM-like"/>
</dbReference>
<evidence type="ECO:0000313" key="5">
    <source>
        <dbReference type="Proteomes" id="UP000426444"/>
    </source>
</evidence>